<dbReference type="RefSeq" id="WP_231021079.1">
    <property type="nucleotide sequence ID" value="NZ_CP147920.1"/>
</dbReference>
<protein>
    <submittedName>
        <fullName evidence="3">Uncharacterized protein</fullName>
    </submittedName>
</protein>
<dbReference type="EMBL" id="CP147920">
    <property type="protein sequence ID" value="XAU16173.1"/>
    <property type="molecule type" value="Genomic_DNA"/>
</dbReference>
<reference evidence="3 4" key="1">
    <citation type="submission" date="2024-03" db="EMBL/GenBank/DDBJ databases">
        <title>Sulfurimonas sp. HSL3-1.</title>
        <authorList>
            <person name="Wang S."/>
        </authorList>
    </citation>
    <scope>NUCLEOTIDE SEQUENCE [LARGE SCALE GENOMIC DNA]</scope>
    <source>
        <strain evidence="3 4">HSL3-1</strain>
    </source>
</reference>
<keyword evidence="2" id="KW-0472">Membrane</keyword>
<keyword evidence="2" id="KW-1133">Transmembrane helix</keyword>
<organism evidence="3 4">
    <name type="scientific">Sulfurimonas diazotrophicus</name>
    <dbReference type="NCBI Taxonomy" id="3131939"/>
    <lineage>
        <taxon>Bacteria</taxon>
        <taxon>Pseudomonadati</taxon>
        <taxon>Campylobacterota</taxon>
        <taxon>Epsilonproteobacteria</taxon>
        <taxon>Campylobacterales</taxon>
        <taxon>Sulfurimonadaceae</taxon>
        <taxon>Sulfurimonas</taxon>
    </lineage>
</organism>
<name>A0ABZ3HCC1_9BACT</name>
<feature type="region of interest" description="Disordered" evidence="1">
    <location>
        <begin position="1"/>
        <end position="26"/>
    </location>
</feature>
<evidence type="ECO:0000313" key="3">
    <source>
        <dbReference type="EMBL" id="XAU16173.1"/>
    </source>
</evidence>
<feature type="compositionally biased region" description="Acidic residues" evidence="1">
    <location>
        <begin position="10"/>
        <end position="20"/>
    </location>
</feature>
<accession>A0ABZ3HCC1</accession>
<proteinExistence type="predicted"/>
<keyword evidence="2" id="KW-0812">Transmembrane</keyword>
<dbReference type="Proteomes" id="UP001447842">
    <property type="component" value="Chromosome"/>
</dbReference>
<evidence type="ECO:0000256" key="1">
    <source>
        <dbReference type="SAM" id="MobiDB-lite"/>
    </source>
</evidence>
<evidence type="ECO:0000256" key="2">
    <source>
        <dbReference type="SAM" id="Phobius"/>
    </source>
</evidence>
<feature type="transmembrane region" description="Helical" evidence="2">
    <location>
        <begin position="33"/>
        <end position="51"/>
    </location>
</feature>
<keyword evidence="4" id="KW-1185">Reference proteome</keyword>
<evidence type="ECO:0000313" key="4">
    <source>
        <dbReference type="Proteomes" id="UP001447842"/>
    </source>
</evidence>
<sequence length="55" mass="6354">MADKPLSELDEREPELDESSDYEKPLSSNKRTWILSAFAIAIIVYLLYNILMSSF</sequence>
<gene>
    <name evidence="3" type="ORF">WCY31_05545</name>
</gene>